<keyword evidence="2" id="KW-0812">Transmembrane</keyword>
<dbReference type="EMBL" id="JAAXOY010000820">
    <property type="protein sequence ID" value="NKY41621.1"/>
    <property type="molecule type" value="Genomic_DNA"/>
</dbReference>
<evidence type="ECO:0000313" key="3">
    <source>
        <dbReference type="EMBL" id="NKY41621.1"/>
    </source>
</evidence>
<keyword evidence="2" id="KW-0472">Membrane</keyword>
<keyword evidence="2" id="KW-1133">Transmembrane helix</keyword>
<reference evidence="3 4" key="1">
    <citation type="submission" date="2020-04" db="EMBL/GenBank/DDBJ databases">
        <title>MicrobeNet Type strains.</title>
        <authorList>
            <person name="Nicholson A.C."/>
        </authorList>
    </citation>
    <scope>NUCLEOTIDE SEQUENCE [LARGE SCALE GENOMIC DNA]</scope>
    <source>
        <strain evidence="3 4">ATCC BAA-787</strain>
    </source>
</reference>
<feature type="non-terminal residue" evidence="3">
    <location>
        <position position="86"/>
    </location>
</feature>
<dbReference type="Proteomes" id="UP000777774">
    <property type="component" value="Unassembled WGS sequence"/>
</dbReference>
<sequence>MTGTAASQTPPALPSPTVRPGPPGPLLGPPPPPGPFGRALSAFRWDGRGAASLPVLALVTGVGVTVAVMVVGHQPGLGVALGGLVA</sequence>
<feature type="region of interest" description="Disordered" evidence="1">
    <location>
        <begin position="1"/>
        <end position="40"/>
    </location>
</feature>
<protein>
    <submittedName>
        <fullName evidence="3">Uncharacterized protein</fullName>
    </submittedName>
</protein>
<gene>
    <name evidence="3" type="ORF">HGA02_19490</name>
</gene>
<evidence type="ECO:0000313" key="4">
    <source>
        <dbReference type="Proteomes" id="UP000777774"/>
    </source>
</evidence>
<feature type="transmembrane region" description="Helical" evidence="2">
    <location>
        <begin position="50"/>
        <end position="71"/>
    </location>
</feature>
<name>A0ABX1K4Y4_9CELL</name>
<organism evidence="3 4">
    <name type="scientific">Cellulomonas septica</name>
    <dbReference type="NCBI Taxonomy" id="285080"/>
    <lineage>
        <taxon>Bacteria</taxon>
        <taxon>Bacillati</taxon>
        <taxon>Actinomycetota</taxon>
        <taxon>Actinomycetes</taxon>
        <taxon>Micrococcales</taxon>
        <taxon>Cellulomonadaceae</taxon>
        <taxon>Cellulomonas</taxon>
    </lineage>
</organism>
<evidence type="ECO:0000256" key="1">
    <source>
        <dbReference type="SAM" id="MobiDB-lite"/>
    </source>
</evidence>
<comment type="caution">
    <text evidence="3">The sequence shown here is derived from an EMBL/GenBank/DDBJ whole genome shotgun (WGS) entry which is preliminary data.</text>
</comment>
<feature type="compositionally biased region" description="Polar residues" evidence="1">
    <location>
        <begin position="1"/>
        <end position="10"/>
    </location>
</feature>
<feature type="compositionally biased region" description="Pro residues" evidence="1">
    <location>
        <begin position="11"/>
        <end position="35"/>
    </location>
</feature>
<accession>A0ABX1K4Y4</accession>
<keyword evidence="4" id="KW-1185">Reference proteome</keyword>
<proteinExistence type="predicted"/>
<evidence type="ECO:0000256" key="2">
    <source>
        <dbReference type="SAM" id="Phobius"/>
    </source>
</evidence>